<dbReference type="CDD" id="cd02440">
    <property type="entry name" value="AdoMet_MTases"/>
    <property type="match status" value="1"/>
</dbReference>
<feature type="domain" description="Methyltransferase" evidence="1">
    <location>
        <begin position="41"/>
        <end position="142"/>
    </location>
</feature>
<evidence type="ECO:0000259" key="1">
    <source>
        <dbReference type="Pfam" id="PF13847"/>
    </source>
</evidence>
<dbReference type="InterPro" id="IPR025714">
    <property type="entry name" value="Methyltranfer_dom"/>
</dbReference>
<accession>A0A0F9A801</accession>
<dbReference type="AlphaFoldDB" id="A0A0F9A801"/>
<evidence type="ECO:0000313" key="2">
    <source>
        <dbReference type="EMBL" id="KKK74689.1"/>
    </source>
</evidence>
<organism evidence="2">
    <name type="scientific">marine sediment metagenome</name>
    <dbReference type="NCBI Taxonomy" id="412755"/>
    <lineage>
        <taxon>unclassified sequences</taxon>
        <taxon>metagenomes</taxon>
        <taxon>ecological metagenomes</taxon>
    </lineage>
</organism>
<dbReference type="Pfam" id="PF13847">
    <property type="entry name" value="Methyltransf_31"/>
    <property type="match status" value="1"/>
</dbReference>
<proteinExistence type="predicted"/>
<dbReference type="SUPFAM" id="SSF53335">
    <property type="entry name" value="S-adenosyl-L-methionine-dependent methyltransferases"/>
    <property type="match status" value="1"/>
</dbReference>
<dbReference type="EMBL" id="LAZR01056201">
    <property type="protein sequence ID" value="KKK74689.1"/>
    <property type="molecule type" value="Genomic_DNA"/>
</dbReference>
<reference evidence="2" key="1">
    <citation type="journal article" date="2015" name="Nature">
        <title>Complex archaea that bridge the gap between prokaryotes and eukaryotes.</title>
        <authorList>
            <person name="Spang A."/>
            <person name="Saw J.H."/>
            <person name="Jorgensen S.L."/>
            <person name="Zaremba-Niedzwiedzka K."/>
            <person name="Martijn J."/>
            <person name="Lind A.E."/>
            <person name="van Eijk R."/>
            <person name="Schleper C."/>
            <person name="Guy L."/>
            <person name="Ettema T.J."/>
        </authorList>
    </citation>
    <scope>NUCLEOTIDE SEQUENCE</scope>
</reference>
<dbReference type="Gene3D" id="3.40.50.150">
    <property type="entry name" value="Vaccinia Virus protein VP39"/>
    <property type="match status" value="1"/>
</dbReference>
<sequence>MEFDSPPRNHTTWEDNGFSNREAMDAAHATVLEAIGQVGSALDLGCGDGALLSKIAAGRDGKWAGVECDPERVARGLKRHLGVKFVVSRMEEIDAALGYEIGQYDVVLLMPGRFLEVSAEKGKKLRKTLRQTTAGRLVVYAYGDMVREHGDLIRLTLKAGLPAPSRVVVSDAAQAGEVRL</sequence>
<comment type="caution">
    <text evidence="2">The sequence shown here is derived from an EMBL/GenBank/DDBJ whole genome shotgun (WGS) entry which is preliminary data.</text>
</comment>
<protein>
    <recommendedName>
        <fullName evidence="1">Methyltransferase domain-containing protein</fullName>
    </recommendedName>
</protein>
<name>A0A0F9A801_9ZZZZ</name>
<gene>
    <name evidence="2" type="ORF">LCGC14_2881250</name>
</gene>
<dbReference type="InterPro" id="IPR029063">
    <property type="entry name" value="SAM-dependent_MTases_sf"/>
</dbReference>